<feature type="region of interest" description="Disordered" evidence="1">
    <location>
        <begin position="42"/>
        <end position="68"/>
    </location>
</feature>
<evidence type="ECO:0000256" key="1">
    <source>
        <dbReference type="SAM" id="MobiDB-lite"/>
    </source>
</evidence>
<evidence type="ECO:0000313" key="2">
    <source>
        <dbReference type="EMBL" id="TKW50779.1"/>
    </source>
</evidence>
<sequence>MILLPRSSRHVPTLTGDRIASQLSGGRLPTLLCLLFWVTNSPTSPGSAPARVSTESSAAANARSSPTSGILRVRPDFSSFSAPQTSSYGRYRTGSLAAHGLSPDGAGLGRIRDSSWQTRYRRSVPTGLARSGRRGVDSLVQTCSGVDVSEAEHFGAGEPAKPMPRHALDYGVGYS</sequence>
<proteinExistence type="predicted"/>
<comment type="caution">
    <text evidence="2">The sequence shown here is derived from an EMBL/GenBank/DDBJ whole genome shotgun (WGS) entry which is preliminary data.</text>
</comment>
<feature type="compositionally biased region" description="Polar residues" evidence="1">
    <location>
        <begin position="53"/>
        <end position="68"/>
    </location>
</feature>
<name>A0A4U6X787_9PEZI</name>
<organism evidence="2 3">
    <name type="scientific">Colletotrichum tanaceti</name>
    <dbReference type="NCBI Taxonomy" id="1306861"/>
    <lineage>
        <taxon>Eukaryota</taxon>
        <taxon>Fungi</taxon>
        <taxon>Dikarya</taxon>
        <taxon>Ascomycota</taxon>
        <taxon>Pezizomycotina</taxon>
        <taxon>Sordariomycetes</taxon>
        <taxon>Hypocreomycetidae</taxon>
        <taxon>Glomerellales</taxon>
        <taxon>Glomerellaceae</taxon>
        <taxon>Colletotrichum</taxon>
        <taxon>Colletotrichum destructivum species complex</taxon>
    </lineage>
</organism>
<protein>
    <submittedName>
        <fullName evidence="2">Uncharacterized protein</fullName>
    </submittedName>
</protein>
<dbReference type="EMBL" id="PJEX01000361">
    <property type="protein sequence ID" value="TKW50779.1"/>
    <property type="molecule type" value="Genomic_DNA"/>
</dbReference>
<gene>
    <name evidence="2" type="ORF">CTA1_11823</name>
</gene>
<keyword evidence="3" id="KW-1185">Reference proteome</keyword>
<accession>A0A4U6X787</accession>
<reference evidence="2 3" key="1">
    <citation type="journal article" date="2019" name="PLoS ONE">
        <title>Comparative genome analysis indicates high evolutionary potential of pathogenicity genes in Colletotrichum tanaceti.</title>
        <authorList>
            <person name="Lelwala R.V."/>
            <person name="Korhonen P.K."/>
            <person name="Young N.D."/>
            <person name="Scott J.B."/>
            <person name="Ades P.A."/>
            <person name="Gasser R.B."/>
            <person name="Taylor P.W.J."/>
        </authorList>
    </citation>
    <scope>NUCLEOTIDE SEQUENCE [LARGE SCALE GENOMIC DNA]</scope>
    <source>
        <strain evidence="2">BRIP57314</strain>
    </source>
</reference>
<dbReference type="Proteomes" id="UP000310108">
    <property type="component" value="Unassembled WGS sequence"/>
</dbReference>
<evidence type="ECO:0000313" key="3">
    <source>
        <dbReference type="Proteomes" id="UP000310108"/>
    </source>
</evidence>
<dbReference type="AlphaFoldDB" id="A0A4U6X787"/>
<dbReference type="STRING" id="1306861.A0A4U6X787"/>